<gene>
    <name evidence="3" type="ORF">P3X46_012934</name>
</gene>
<dbReference type="SUPFAM" id="SSF82153">
    <property type="entry name" value="FAS1 domain"/>
    <property type="match status" value="1"/>
</dbReference>
<keyword evidence="2" id="KW-0732">Signal</keyword>
<proteinExistence type="predicted"/>
<dbReference type="PANTHER" id="PTHR33985:SF15">
    <property type="entry name" value="FASCICLIN-LIKE ARABINOGALACTAN PROTEIN 19"/>
    <property type="match status" value="1"/>
</dbReference>
<dbReference type="Proteomes" id="UP001174677">
    <property type="component" value="Chromosome 7"/>
</dbReference>
<comment type="caution">
    <text evidence="3">The sequence shown here is derived from an EMBL/GenBank/DDBJ whole genome shotgun (WGS) entry which is preliminary data.</text>
</comment>
<accession>A0ABQ9MEG8</accession>
<evidence type="ECO:0008006" key="5">
    <source>
        <dbReference type="Google" id="ProtNLM"/>
    </source>
</evidence>
<dbReference type="EMBL" id="JARPOI010000007">
    <property type="protein sequence ID" value="KAJ9177755.1"/>
    <property type="molecule type" value="Genomic_DNA"/>
</dbReference>
<sequence>MDNILLLSLTLSLLFTTTVATVTSQELDAALFAIRSRGYNLFPNAITTSDIHLLLLSLNSTFTLFSPPDPLVYSLDLSSTTSLYIQSLLRHVCPLRLSMSDLRSIRSSPYLHTLNPPQRIVIDKYLVRDNGNVSESILLDGVRISVPDLFLGSAIAVHGLEGILVAEVGSNSREEHIGDSPSLSPVAAWSERNAPASSPTVEMGLRGPLSPDSWPEKRNGRRGHRTGNQRGFHDDLSNQSGQNHFAKYSRQFGA</sequence>
<evidence type="ECO:0000256" key="1">
    <source>
        <dbReference type="SAM" id="MobiDB-lite"/>
    </source>
</evidence>
<feature type="chain" id="PRO_5047127481" description="FAS1 domain-containing protein" evidence="2">
    <location>
        <begin position="21"/>
        <end position="254"/>
    </location>
</feature>
<dbReference type="PANTHER" id="PTHR33985">
    <property type="entry name" value="OS02G0491300 PROTEIN-RELATED"/>
    <property type="match status" value="1"/>
</dbReference>
<name>A0ABQ9MEG8_HEVBR</name>
<organism evidence="3 4">
    <name type="scientific">Hevea brasiliensis</name>
    <name type="common">Para rubber tree</name>
    <name type="synonym">Siphonia brasiliensis</name>
    <dbReference type="NCBI Taxonomy" id="3981"/>
    <lineage>
        <taxon>Eukaryota</taxon>
        <taxon>Viridiplantae</taxon>
        <taxon>Streptophyta</taxon>
        <taxon>Embryophyta</taxon>
        <taxon>Tracheophyta</taxon>
        <taxon>Spermatophyta</taxon>
        <taxon>Magnoliopsida</taxon>
        <taxon>eudicotyledons</taxon>
        <taxon>Gunneridae</taxon>
        <taxon>Pentapetalae</taxon>
        <taxon>rosids</taxon>
        <taxon>fabids</taxon>
        <taxon>Malpighiales</taxon>
        <taxon>Euphorbiaceae</taxon>
        <taxon>Crotonoideae</taxon>
        <taxon>Micrandreae</taxon>
        <taxon>Hevea</taxon>
    </lineage>
</organism>
<keyword evidence="4" id="KW-1185">Reference proteome</keyword>
<evidence type="ECO:0000313" key="3">
    <source>
        <dbReference type="EMBL" id="KAJ9177755.1"/>
    </source>
</evidence>
<feature type="region of interest" description="Disordered" evidence="1">
    <location>
        <begin position="193"/>
        <end position="254"/>
    </location>
</feature>
<dbReference type="InterPro" id="IPR052806">
    <property type="entry name" value="Fasciclin-like_AGP"/>
</dbReference>
<evidence type="ECO:0000256" key="2">
    <source>
        <dbReference type="SAM" id="SignalP"/>
    </source>
</evidence>
<reference evidence="3" key="1">
    <citation type="journal article" date="2023" name="Plant Biotechnol. J.">
        <title>Chromosome-level wild Hevea brasiliensis genome provides new tools for genomic-assisted breeding and valuable loci to elevate rubber yield.</title>
        <authorList>
            <person name="Cheng H."/>
            <person name="Song X."/>
            <person name="Hu Y."/>
            <person name="Wu T."/>
            <person name="Yang Q."/>
            <person name="An Z."/>
            <person name="Feng S."/>
            <person name="Deng Z."/>
            <person name="Wu W."/>
            <person name="Zeng X."/>
            <person name="Tu M."/>
            <person name="Wang X."/>
            <person name="Huang H."/>
        </authorList>
    </citation>
    <scope>NUCLEOTIDE SEQUENCE</scope>
    <source>
        <strain evidence="3">MT/VB/25A 57/8</strain>
    </source>
</reference>
<evidence type="ECO:0000313" key="4">
    <source>
        <dbReference type="Proteomes" id="UP001174677"/>
    </source>
</evidence>
<protein>
    <recommendedName>
        <fullName evidence="5">FAS1 domain-containing protein</fullName>
    </recommendedName>
</protein>
<dbReference type="InterPro" id="IPR036378">
    <property type="entry name" value="FAS1_dom_sf"/>
</dbReference>
<feature type="signal peptide" evidence="2">
    <location>
        <begin position="1"/>
        <end position="20"/>
    </location>
</feature>